<sequence>MYTPGAIYVRAPSDVPLAPPTLTGPARIYNGLPSAHTTQAPQSTTTVSQFCLQQPDMSVMGLVKRDRAYLRASSRQRVGRSVPPETRAGDGSSSELSTANGLGSDGRENENRKFIRLPDSVISNSCSGSSDSSGSGLRPSGTVTHLSSHITPQSFHIVTTTSVAASTGFLSDPSIPFRVRHEPAPKTDIKSTLSDDSPTGMSNGHPSQVRHINNLQHA</sequence>
<dbReference type="Proteomes" id="UP000699462">
    <property type="component" value="Unassembled WGS sequence"/>
</dbReference>
<feature type="region of interest" description="Disordered" evidence="1">
    <location>
        <begin position="169"/>
        <end position="218"/>
    </location>
</feature>
<feature type="region of interest" description="Disordered" evidence="1">
    <location>
        <begin position="71"/>
        <end position="145"/>
    </location>
</feature>
<dbReference type="OrthoDB" id="10397598at2759"/>
<organism evidence="2 3">
    <name type="scientific">Paragonimus westermani</name>
    <dbReference type="NCBI Taxonomy" id="34504"/>
    <lineage>
        <taxon>Eukaryota</taxon>
        <taxon>Metazoa</taxon>
        <taxon>Spiralia</taxon>
        <taxon>Lophotrochozoa</taxon>
        <taxon>Platyhelminthes</taxon>
        <taxon>Trematoda</taxon>
        <taxon>Digenea</taxon>
        <taxon>Plagiorchiida</taxon>
        <taxon>Troglotremata</taxon>
        <taxon>Troglotrematidae</taxon>
        <taxon>Paragonimus</taxon>
    </lineage>
</organism>
<dbReference type="EMBL" id="JTDF01005838">
    <property type="protein sequence ID" value="KAF8565933.1"/>
    <property type="molecule type" value="Genomic_DNA"/>
</dbReference>
<keyword evidence="3" id="KW-1185">Reference proteome</keyword>
<reference evidence="2 3" key="1">
    <citation type="submission" date="2019-07" db="EMBL/GenBank/DDBJ databases">
        <title>Annotation for the trematode Paragonimus westermani.</title>
        <authorList>
            <person name="Choi Y.-J."/>
        </authorList>
    </citation>
    <scope>NUCLEOTIDE SEQUENCE [LARGE SCALE GENOMIC DNA]</scope>
    <source>
        <strain evidence="2">180907_Pwestermani</strain>
    </source>
</reference>
<name>A0A8T0DDN4_9TREM</name>
<evidence type="ECO:0000256" key="1">
    <source>
        <dbReference type="SAM" id="MobiDB-lite"/>
    </source>
</evidence>
<proteinExistence type="predicted"/>
<protein>
    <submittedName>
        <fullName evidence="2">Uncharacterized protein</fullName>
    </submittedName>
</protein>
<dbReference type="AlphaFoldDB" id="A0A8T0DDN4"/>
<feature type="compositionally biased region" description="Polar residues" evidence="1">
    <location>
        <begin position="91"/>
        <end position="101"/>
    </location>
</feature>
<feature type="compositionally biased region" description="Basic and acidic residues" evidence="1">
    <location>
        <begin position="179"/>
        <end position="189"/>
    </location>
</feature>
<evidence type="ECO:0000313" key="3">
    <source>
        <dbReference type="Proteomes" id="UP000699462"/>
    </source>
</evidence>
<comment type="caution">
    <text evidence="2">The sequence shown here is derived from an EMBL/GenBank/DDBJ whole genome shotgun (WGS) entry which is preliminary data.</text>
</comment>
<accession>A0A8T0DDN4</accession>
<feature type="compositionally biased region" description="Low complexity" evidence="1">
    <location>
        <begin position="120"/>
        <end position="141"/>
    </location>
</feature>
<evidence type="ECO:0000313" key="2">
    <source>
        <dbReference type="EMBL" id="KAF8565933.1"/>
    </source>
</evidence>
<feature type="compositionally biased region" description="Polar residues" evidence="1">
    <location>
        <begin position="190"/>
        <end position="218"/>
    </location>
</feature>
<gene>
    <name evidence="2" type="ORF">P879_09944</name>
</gene>